<evidence type="ECO:0000313" key="1">
    <source>
        <dbReference type="EMBL" id="QTL97891.1"/>
    </source>
</evidence>
<evidence type="ECO:0000313" key="2">
    <source>
        <dbReference type="Proteomes" id="UP000665020"/>
    </source>
</evidence>
<dbReference type="Pfam" id="PF14196">
    <property type="entry name" value="ATC_hydrolase"/>
    <property type="match status" value="1"/>
</dbReference>
<accession>A0A8A7K8U8</accession>
<protein>
    <submittedName>
        <fullName evidence="1">Uncharacterized protein</fullName>
    </submittedName>
</protein>
<proteinExistence type="predicted"/>
<reference evidence="1" key="1">
    <citation type="submission" date="2019-12" db="EMBL/GenBank/DDBJ databases">
        <authorList>
            <person name="zhang j."/>
            <person name="sun C.M."/>
        </authorList>
    </citation>
    <scope>NUCLEOTIDE SEQUENCE</scope>
    <source>
        <strain evidence="1">NS-1</strain>
    </source>
</reference>
<dbReference type="EMBL" id="CP046640">
    <property type="protein sequence ID" value="QTL97891.1"/>
    <property type="molecule type" value="Genomic_DNA"/>
</dbReference>
<gene>
    <name evidence="1" type="ORF">GM661_07805</name>
</gene>
<organism evidence="1 2">
    <name type="scientific">Iocasia fonsfrigidae</name>
    <dbReference type="NCBI Taxonomy" id="2682810"/>
    <lineage>
        <taxon>Bacteria</taxon>
        <taxon>Bacillati</taxon>
        <taxon>Bacillota</taxon>
        <taxon>Clostridia</taxon>
        <taxon>Halanaerobiales</taxon>
        <taxon>Halanaerobiaceae</taxon>
        <taxon>Iocasia</taxon>
    </lineage>
</organism>
<dbReference type="AlphaFoldDB" id="A0A8A7K8U8"/>
<dbReference type="InterPro" id="IPR026002">
    <property type="entry name" value="ATC_hydrolase-like"/>
</dbReference>
<sequence length="245" mass="28404">MKFYEAKKLKSQNGAMDSVAQLDIMKGMKHILNDEIGSMKATSILLKAFLWDPIFNKPGWKPELFDLPNEEVRQTYEKKFKDLTPFICLFNRLKKNYRMEQVQIIIAKLSVPASVPYLAKTFKPNPDIKDIDKFRQDMTDYLGKGTGFEWTEKVSADKKEVIYKFTRCAYIEILRAYGMEYAASMACYCDPIIFDNCTPELYFKRDHFIQRLREGCDTPRSLATELIVRPFSTTIFTALALNSSS</sequence>
<keyword evidence="2" id="KW-1185">Reference proteome</keyword>
<dbReference type="KEGG" id="ifn:GM661_07805"/>
<dbReference type="Proteomes" id="UP000665020">
    <property type="component" value="Chromosome"/>
</dbReference>
<name>A0A8A7K8U8_9FIRM</name>